<dbReference type="EMBL" id="UGKR01000003">
    <property type="protein sequence ID" value="STS89835.1"/>
    <property type="molecule type" value="Genomic_DNA"/>
</dbReference>
<dbReference type="Gene3D" id="2.60.120.260">
    <property type="entry name" value="Galactose-binding domain-like"/>
    <property type="match status" value="1"/>
</dbReference>
<organism evidence="1 2">
    <name type="scientific">Klebsiella variicola</name>
    <dbReference type="NCBI Taxonomy" id="244366"/>
    <lineage>
        <taxon>Bacteria</taxon>
        <taxon>Pseudomonadati</taxon>
        <taxon>Pseudomonadota</taxon>
        <taxon>Gammaproteobacteria</taxon>
        <taxon>Enterobacterales</taxon>
        <taxon>Enterobacteriaceae</taxon>
        <taxon>Klebsiella/Raoultella group</taxon>
        <taxon>Klebsiella</taxon>
        <taxon>Klebsiella pneumoniae complex</taxon>
    </lineage>
</organism>
<sequence>MSALVACGTGSADFNFYIGRATTATGGIGARASGGNTKTTSAWKRTTWRFTVPADTNFLRPFLQVNQSSPFGTVWYAADWHMRNVTAANSAQKTADATAKRWIH</sequence>
<comment type="caution">
    <text evidence="1">The sequence shown here is derived from an EMBL/GenBank/DDBJ whole genome shotgun (WGS) entry which is preliminary data.</text>
</comment>
<accession>A0A7H4MHN5</accession>
<evidence type="ECO:0000313" key="2">
    <source>
        <dbReference type="Proteomes" id="UP000254545"/>
    </source>
</evidence>
<protein>
    <submittedName>
        <fullName evidence="1">Gp24</fullName>
    </submittedName>
</protein>
<name>A0A7H4MHN5_KLEVA</name>
<evidence type="ECO:0000313" key="1">
    <source>
        <dbReference type="EMBL" id="STS89835.1"/>
    </source>
</evidence>
<dbReference type="Proteomes" id="UP000254545">
    <property type="component" value="Unassembled WGS sequence"/>
</dbReference>
<gene>
    <name evidence="1" type="ORF">NCTC9177_03723</name>
</gene>
<proteinExistence type="predicted"/>
<dbReference type="AlphaFoldDB" id="A0A7H4MHN5"/>
<reference evidence="1 2" key="1">
    <citation type="submission" date="2018-06" db="EMBL/GenBank/DDBJ databases">
        <authorList>
            <consortium name="Pathogen Informatics"/>
            <person name="Doyle S."/>
        </authorList>
    </citation>
    <scope>NUCLEOTIDE SEQUENCE [LARGE SCALE GENOMIC DNA]</scope>
    <source>
        <strain evidence="1 2">NCTC9177</strain>
    </source>
</reference>